<name>D0LW29_HALO1</name>
<dbReference type="STRING" id="502025.Hoch_3459"/>
<gene>
    <name evidence="7" type="ordered locus">Hoch_3459</name>
</gene>
<dbReference type="PROSITE" id="PS50893">
    <property type="entry name" value="ABC_TRANSPORTER_2"/>
    <property type="match status" value="1"/>
</dbReference>
<evidence type="ECO:0000256" key="3">
    <source>
        <dbReference type="ARBA" id="ARBA00022840"/>
    </source>
</evidence>
<evidence type="ECO:0000313" key="7">
    <source>
        <dbReference type="EMBL" id="ACY15961.1"/>
    </source>
</evidence>
<protein>
    <submittedName>
        <fullName evidence="7">ABC transporter related protein</fullName>
    </submittedName>
</protein>
<dbReference type="InterPro" id="IPR003593">
    <property type="entry name" value="AAA+_ATPase"/>
</dbReference>
<reference evidence="7 8" key="1">
    <citation type="journal article" date="2010" name="Stand. Genomic Sci.">
        <title>Complete genome sequence of Haliangium ochraceum type strain (SMP-2).</title>
        <authorList>
            <consortium name="US DOE Joint Genome Institute (JGI-PGF)"/>
            <person name="Ivanova N."/>
            <person name="Daum C."/>
            <person name="Lang E."/>
            <person name="Abt B."/>
            <person name="Kopitz M."/>
            <person name="Saunders E."/>
            <person name="Lapidus A."/>
            <person name="Lucas S."/>
            <person name="Glavina Del Rio T."/>
            <person name="Nolan M."/>
            <person name="Tice H."/>
            <person name="Copeland A."/>
            <person name="Cheng J.F."/>
            <person name="Chen F."/>
            <person name="Bruce D."/>
            <person name="Goodwin L."/>
            <person name="Pitluck S."/>
            <person name="Mavromatis K."/>
            <person name="Pati A."/>
            <person name="Mikhailova N."/>
            <person name="Chen A."/>
            <person name="Palaniappan K."/>
            <person name="Land M."/>
            <person name="Hauser L."/>
            <person name="Chang Y.J."/>
            <person name="Jeffries C.D."/>
            <person name="Detter J.C."/>
            <person name="Brettin T."/>
            <person name="Rohde M."/>
            <person name="Goker M."/>
            <person name="Bristow J."/>
            <person name="Markowitz V."/>
            <person name="Eisen J.A."/>
            <person name="Hugenholtz P."/>
            <person name="Kyrpides N.C."/>
            <person name="Klenk H.P."/>
        </authorList>
    </citation>
    <scope>NUCLEOTIDE SEQUENCE [LARGE SCALE GENOMIC DNA]</scope>
    <source>
        <strain evidence="8">DSM 14365 / CIP 107738 / JCM 11303 / AJ 13395 / SMP-2</strain>
    </source>
</reference>
<keyword evidence="1" id="KW-0813">Transport</keyword>
<dbReference type="PANTHER" id="PTHR24220">
    <property type="entry name" value="IMPORT ATP-BINDING PROTEIN"/>
    <property type="match status" value="1"/>
</dbReference>
<dbReference type="GO" id="GO:0098796">
    <property type="term" value="C:membrane protein complex"/>
    <property type="evidence" value="ECO:0007669"/>
    <property type="project" value="UniProtKB-ARBA"/>
</dbReference>
<dbReference type="OrthoDB" id="9809450at2"/>
<evidence type="ECO:0000256" key="5">
    <source>
        <dbReference type="SAM" id="MobiDB-lite"/>
    </source>
</evidence>
<evidence type="ECO:0000256" key="4">
    <source>
        <dbReference type="ARBA" id="ARBA00038388"/>
    </source>
</evidence>
<dbReference type="PROSITE" id="PS00211">
    <property type="entry name" value="ABC_TRANSPORTER_1"/>
    <property type="match status" value="1"/>
</dbReference>
<keyword evidence="3" id="KW-0067">ATP-binding</keyword>
<accession>D0LW29</accession>
<evidence type="ECO:0000256" key="1">
    <source>
        <dbReference type="ARBA" id="ARBA00022448"/>
    </source>
</evidence>
<organism evidence="7 8">
    <name type="scientific">Haliangium ochraceum (strain DSM 14365 / JCM 11303 / SMP-2)</name>
    <dbReference type="NCBI Taxonomy" id="502025"/>
    <lineage>
        <taxon>Bacteria</taxon>
        <taxon>Pseudomonadati</taxon>
        <taxon>Myxococcota</taxon>
        <taxon>Polyangia</taxon>
        <taxon>Haliangiales</taxon>
        <taxon>Kofleriaceae</taxon>
        <taxon>Haliangium</taxon>
    </lineage>
</organism>
<comment type="similarity">
    <text evidence="4">Belongs to the ABC transporter superfamily. Macrolide exporter (TC 3.A.1.122) family.</text>
</comment>
<evidence type="ECO:0000313" key="8">
    <source>
        <dbReference type="Proteomes" id="UP000001880"/>
    </source>
</evidence>
<dbReference type="eggNOG" id="COG1136">
    <property type="taxonomic scope" value="Bacteria"/>
</dbReference>
<evidence type="ECO:0000256" key="2">
    <source>
        <dbReference type="ARBA" id="ARBA00022741"/>
    </source>
</evidence>
<dbReference type="GO" id="GO:0005524">
    <property type="term" value="F:ATP binding"/>
    <property type="evidence" value="ECO:0007669"/>
    <property type="project" value="UniProtKB-KW"/>
</dbReference>
<dbReference type="SMART" id="SM00382">
    <property type="entry name" value="AAA"/>
    <property type="match status" value="1"/>
</dbReference>
<dbReference type="InterPro" id="IPR015854">
    <property type="entry name" value="ABC_transpr_LolD-like"/>
</dbReference>
<keyword evidence="2" id="KW-0547">Nucleotide-binding</keyword>
<proteinExistence type="inferred from homology"/>
<dbReference type="GO" id="GO:0022857">
    <property type="term" value="F:transmembrane transporter activity"/>
    <property type="evidence" value="ECO:0007669"/>
    <property type="project" value="UniProtKB-ARBA"/>
</dbReference>
<dbReference type="GO" id="GO:0016887">
    <property type="term" value="F:ATP hydrolysis activity"/>
    <property type="evidence" value="ECO:0007669"/>
    <property type="project" value="InterPro"/>
</dbReference>
<evidence type="ECO:0000259" key="6">
    <source>
        <dbReference type="PROSITE" id="PS50893"/>
    </source>
</evidence>
<dbReference type="KEGG" id="hoh:Hoch_3459"/>
<dbReference type="Proteomes" id="UP000001880">
    <property type="component" value="Chromosome"/>
</dbReference>
<dbReference type="GO" id="GO:0005886">
    <property type="term" value="C:plasma membrane"/>
    <property type="evidence" value="ECO:0007669"/>
    <property type="project" value="TreeGrafter"/>
</dbReference>
<dbReference type="EMBL" id="CP001804">
    <property type="protein sequence ID" value="ACY15961.1"/>
    <property type="molecule type" value="Genomic_DNA"/>
</dbReference>
<dbReference type="InterPro" id="IPR017871">
    <property type="entry name" value="ABC_transporter-like_CS"/>
</dbReference>
<dbReference type="SUPFAM" id="SSF52540">
    <property type="entry name" value="P-loop containing nucleoside triphosphate hydrolases"/>
    <property type="match status" value="1"/>
</dbReference>
<dbReference type="HOGENOM" id="CLU_000604_1_22_7"/>
<dbReference type="InterPro" id="IPR017911">
    <property type="entry name" value="MacB-like_ATP-bd"/>
</dbReference>
<feature type="region of interest" description="Disordered" evidence="5">
    <location>
        <begin position="233"/>
        <end position="258"/>
    </location>
</feature>
<dbReference type="InterPro" id="IPR003439">
    <property type="entry name" value="ABC_transporter-like_ATP-bd"/>
</dbReference>
<dbReference type="FunFam" id="3.40.50.300:FF:000032">
    <property type="entry name" value="Export ABC transporter ATP-binding protein"/>
    <property type="match status" value="1"/>
</dbReference>
<dbReference type="CDD" id="cd03255">
    <property type="entry name" value="ABC_MJ0796_LolCDE_FtsE"/>
    <property type="match status" value="1"/>
</dbReference>
<dbReference type="InterPro" id="IPR027417">
    <property type="entry name" value="P-loop_NTPase"/>
</dbReference>
<feature type="domain" description="ABC transporter" evidence="6">
    <location>
        <begin position="7"/>
        <end position="245"/>
    </location>
</feature>
<dbReference type="RefSeq" id="WP_012828560.1">
    <property type="nucleotide sequence ID" value="NC_013440.1"/>
</dbReference>
<keyword evidence="8" id="KW-1185">Reference proteome</keyword>
<dbReference type="Gene3D" id="3.40.50.300">
    <property type="entry name" value="P-loop containing nucleotide triphosphate hydrolases"/>
    <property type="match status" value="1"/>
</dbReference>
<dbReference type="AlphaFoldDB" id="D0LW29"/>
<dbReference type="Pfam" id="PF00005">
    <property type="entry name" value="ABC_tran"/>
    <property type="match status" value="1"/>
</dbReference>
<sequence length="258" mass="27936">MSDEQVIKLRDLSKAYGAGPGRTEVLRGVSFDVARGEFLALVGESGSGKSTLLNIIGGLDRADRGQVEVLGHDYARESDARLARLRNDDIGFVFQSFNLLDHLTCLGNVMLPASFSREHNLGEARGLEALRRVGMSDLARRKPAELSGGQKQRVAIARALFCRPRLLLCDEPTGNLDTKTGGEVIDFFRELNQRDGVTLIIVTHEHRVSSAAKRIITMRDGALVEGDHAEMAADAADEDPAYATTDPVPADADLEAAP</sequence>